<organism evidence="1 2">
    <name type="scientific">Haloarcula hispanica</name>
    <dbReference type="NCBI Taxonomy" id="51589"/>
    <lineage>
        <taxon>Archaea</taxon>
        <taxon>Methanobacteriati</taxon>
        <taxon>Methanobacteriota</taxon>
        <taxon>Stenosarchaea group</taxon>
        <taxon>Halobacteria</taxon>
        <taxon>Halobacteriales</taxon>
        <taxon>Haloarculaceae</taxon>
        <taxon>Haloarcula</taxon>
    </lineage>
</organism>
<reference evidence="1 2" key="1">
    <citation type="submission" date="2018-11" db="EMBL/GenBank/DDBJ databases">
        <title>Genomic analysis of Haloarcula hispanica CBA1121.</title>
        <authorList>
            <person name="Kim Y.B."/>
            <person name="Roh S.W."/>
        </authorList>
    </citation>
    <scope>NUCLEOTIDE SEQUENCE [LARGE SCALE GENOMIC DNA]</scope>
    <source>
        <strain evidence="1 2">CBA1121</strain>
    </source>
</reference>
<evidence type="ECO:0000313" key="1">
    <source>
        <dbReference type="EMBL" id="KAA9410368.1"/>
    </source>
</evidence>
<proteinExistence type="predicted"/>
<name>A0A5J5LLV9_HALHI</name>
<dbReference type="NCBIfam" id="TIGR03590">
    <property type="entry name" value="PseG"/>
    <property type="match status" value="1"/>
</dbReference>
<dbReference type="InterPro" id="IPR020023">
    <property type="entry name" value="PseG"/>
</dbReference>
<evidence type="ECO:0000313" key="2">
    <source>
        <dbReference type="Proteomes" id="UP000326244"/>
    </source>
</evidence>
<dbReference type="EMBL" id="RQWK01000001">
    <property type="protein sequence ID" value="KAA9410368.1"/>
    <property type="molecule type" value="Genomic_DNA"/>
</dbReference>
<dbReference type="Gene3D" id="3.40.50.11190">
    <property type="match status" value="1"/>
</dbReference>
<accession>A0A5J5LLV9</accession>
<comment type="caution">
    <text evidence="1">The sequence shown here is derived from an EMBL/GenBank/DDBJ whole genome shotgun (WGS) entry which is preliminary data.</text>
</comment>
<gene>
    <name evidence="1" type="primary">pseG</name>
    <name evidence="1" type="ORF">EGO51_11330</name>
</gene>
<protein>
    <submittedName>
        <fullName evidence="1">UDP-2,4-diacetamido-2,4, 6-trideoxy-beta-L-altropyranose hydrolase</fullName>
        <ecNumber evidence="1">3.6.1.57</ecNumber>
    </submittedName>
</protein>
<dbReference type="GO" id="GO:0016787">
    <property type="term" value="F:hydrolase activity"/>
    <property type="evidence" value="ECO:0007669"/>
    <property type="project" value="UniProtKB-KW"/>
</dbReference>
<dbReference type="RefSeq" id="WP_151103607.1">
    <property type="nucleotide sequence ID" value="NZ_RQWK01000001.1"/>
</dbReference>
<sequence>MHVLIRSDGNSDIGFGHLVRCSALTGTLLQRNHSITVASTTPDNATDVFPGQVEVAHLPSRDDPTPFIQLLDTYDPDIVFTDAYPVDTEYQTAVRELVPLVVMHDEAMQTICADAFVNGNIYASELDYEFAGAPPEWHLGSEYLLLRDEIVKSASQTPPWRKTPQTALLTMGGSDPNTMSPVALEALQEFNIQVDVIIGPGFSEENIDKIRELAVDRNIELHFDPDNLPQLMLDADVAVSAFGSTSYELAIHGTPFLGLIQAENQMPIAEAFTRRDAAISVTGTPDRDELLPAIKKLVTDVHWRRSARKVCRSLVDGRGTGRVANLLERHGNQ</sequence>
<dbReference type="SUPFAM" id="SSF53756">
    <property type="entry name" value="UDP-Glycosyltransferase/glycogen phosphorylase"/>
    <property type="match status" value="1"/>
</dbReference>
<dbReference type="EC" id="3.6.1.57" evidence="1"/>
<keyword evidence="1" id="KW-0378">Hydrolase</keyword>
<dbReference type="Gene3D" id="3.40.50.2000">
    <property type="entry name" value="Glycogen Phosphorylase B"/>
    <property type="match status" value="1"/>
</dbReference>
<dbReference type="Proteomes" id="UP000326244">
    <property type="component" value="Unassembled WGS sequence"/>
</dbReference>
<dbReference type="AlphaFoldDB" id="A0A5J5LLV9"/>